<dbReference type="InterPro" id="IPR004345">
    <property type="entry name" value="TB2_DP1_HVA22"/>
</dbReference>
<comment type="caution">
    <text evidence="8">The sequence shown here is derived from an EMBL/GenBank/DDBJ whole genome shotgun (WGS) entry which is preliminary data.</text>
</comment>
<gene>
    <name evidence="8" type="ORF">WJX73_001541</name>
</gene>
<comment type="caution">
    <text evidence="6">Lacks conserved residue(s) required for the propagation of feature annotation.</text>
</comment>
<accession>A0AAW1NYU6</accession>
<keyword evidence="4 6" id="KW-1133">Transmembrane helix</keyword>
<evidence type="ECO:0000256" key="7">
    <source>
        <dbReference type="SAM" id="MobiDB-lite"/>
    </source>
</evidence>
<reference evidence="8 9" key="1">
    <citation type="journal article" date="2024" name="Nat. Commun.">
        <title>Phylogenomics reveals the evolutionary origins of lichenization in chlorophyte algae.</title>
        <authorList>
            <person name="Puginier C."/>
            <person name="Libourel C."/>
            <person name="Otte J."/>
            <person name="Skaloud P."/>
            <person name="Haon M."/>
            <person name="Grisel S."/>
            <person name="Petersen M."/>
            <person name="Berrin J.G."/>
            <person name="Delaux P.M."/>
            <person name="Dal Grande F."/>
            <person name="Keller J."/>
        </authorList>
    </citation>
    <scope>NUCLEOTIDE SEQUENCE [LARGE SCALE GENOMIC DNA]</scope>
    <source>
        <strain evidence="8 9">SAG 2036</strain>
    </source>
</reference>
<feature type="compositionally biased region" description="Polar residues" evidence="7">
    <location>
        <begin position="153"/>
        <end position="166"/>
    </location>
</feature>
<dbReference type="Pfam" id="PF03134">
    <property type="entry name" value="TB2_DP1_HVA22"/>
    <property type="match status" value="1"/>
</dbReference>
<evidence type="ECO:0000256" key="4">
    <source>
        <dbReference type="ARBA" id="ARBA00022989"/>
    </source>
</evidence>
<protein>
    <recommendedName>
        <fullName evidence="6">HVA22-like protein</fullName>
    </recommendedName>
</protein>
<evidence type="ECO:0000256" key="5">
    <source>
        <dbReference type="ARBA" id="ARBA00023136"/>
    </source>
</evidence>
<dbReference type="AlphaFoldDB" id="A0AAW1NYU6"/>
<keyword evidence="3 6" id="KW-0812">Transmembrane</keyword>
<dbReference type="EMBL" id="JALJOQ010000088">
    <property type="protein sequence ID" value="KAK9799710.1"/>
    <property type="molecule type" value="Genomic_DNA"/>
</dbReference>
<comment type="similarity">
    <text evidence="2 6">Belongs to the DP1 family.</text>
</comment>
<evidence type="ECO:0000313" key="8">
    <source>
        <dbReference type="EMBL" id="KAK9799710.1"/>
    </source>
</evidence>
<name>A0AAW1NYU6_9CHLO</name>
<feature type="transmembrane region" description="Helical" evidence="6">
    <location>
        <begin position="38"/>
        <end position="62"/>
    </location>
</feature>
<evidence type="ECO:0000256" key="3">
    <source>
        <dbReference type="ARBA" id="ARBA00022692"/>
    </source>
</evidence>
<dbReference type="GO" id="GO:0016020">
    <property type="term" value="C:membrane"/>
    <property type="evidence" value="ECO:0007669"/>
    <property type="project" value="UniProtKB-SubCell"/>
</dbReference>
<evidence type="ECO:0000256" key="1">
    <source>
        <dbReference type="ARBA" id="ARBA00004141"/>
    </source>
</evidence>
<proteinExistence type="inferred from homology"/>
<dbReference type="Proteomes" id="UP001465755">
    <property type="component" value="Unassembled WGS sequence"/>
</dbReference>
<keyword evidence="5 6" id="KW-0472">Membrane</keyword>
<feature type="region of interest" description="Disordered" evidence="7">
    <location>
        <begin position="152"/>
        <end position="190"/>
    </location>
</feature>
<dbReference type="PANTHER" id="PTHR12300:SF161">
    <property type="entry name" value="RECEPTOR EXPRESSION-ENHANCING PROTEIN"/>
    <property type="match status" value="1"/>
</dbReference>
<evidence type="ECO:0000256" key="2">
    <source>
        <dbReference type="ARBA" id="ARBA00008573"/>
    </source>
</evidence>
<comment type="subcellular location">
    <subcellularLocation>
        <location evidence="1 6">Membrane</location>
        <topology evidence="1 6">Multi-pass membrane protein</topology>
    </subcellularLocation>
</comment>
<feature type="compositionally biased region" description="Polar residues" evidence="7">
    <location>
        <begin position="178"/>
        <end position="190"/>
    </location>
</feature>
<evidence type="ECO:0000256" key="6">
    <source>
        <dbReference type="RuleBase" id="RU362006"/>
    </source>
</evidence>
<evidence type="ECO:0000313" key="9">
    <source>
        <dbReference type="Proteomes" id="UP001465755"/>
    </source>
</evidence>
<keyword evidence="9" id="KW-1185">Reference proteome</keyword>
<organism evidence="8 9">
    <name type="scientific">Symbiochloris irregularis</name>
    <dbReference type="NCBI Taxonomy" id="706552"/>
    <lineage>
        <taxon>Eukaryota</taxon>
        <taxon>Viridiplantae</taxon>
        <taxon>Chlorophyta</taxon>
        <taxon>core chlorophytes</taxon>
        <taxon>Trebouxiophyceae</taxon>
        <taxon>Trebouxiales</taxon>
        <taxon>Trebouxiaceae</taxon>
        <taxon>Symbiochloris</taxon>
    </lineage>
</organism>
<sequence length="190" mass="21278">MLSFGISYALCWFVSLVYPTYASYKALASPSSLDDAHWLTYWVVYSLLSTAELILETFFAWFPLYYEAKLIFVLWLIIPQSKGAQYIFEQIVKPLMIKYGSNIDPAFASAEKVIYSQHTAMIVDIANKYGQEVAKLAIQRAAEEAPKIARASGSGQYNLPQSQNAGYGSGAAEHRGSHTQNYRPMSTYAQ</sequence>
<dbReference type="PANTHER" id="PTHR12300">
    <property type="entry name" value="HVA22-LIKE PROTEINS"/>
    <property type="match status" value="1"/>
</dbReference>